<keyword evidence="1" id="KW-1133">Transmembrane helix</keyword>
<dbReference type="AlphaFoldDB" id="A0A1B8PG47"/>
<dbReference type="EMBL" id="LZDL01000007">
    <property type="protein sequence ID" value="OBX47865.1"/>
    <property type="molecule type" value="Genomic_DNA"/>
</dbReference>
<gene>
    <name evidence="2" type="ORF">A9Z62_08045</name>
</gene>
<accession>A0A1B8PG47</accession>
<proteinExistence type="predicted"/>
<name>A0A1B8PG47_HAEHA</name>
<organism evidence="2 3">
    <name type="scientific">Haemophilus haemolyticus</name>
    <dbReference type="NCBI Taxonomy" id="726"/>
    <lineage>
        <taxon>Bacteria</taxon>
        <taxon>Pseudomonadati</taxon>
        <taxon>Pseudomonadota</taxon>
        <taxon>Gammaproteobacteria</taxon>
        <taxon>Pasteurellales</taxon>
        <taxon>Pasteurellaceae</taxon>
        <taxon>Haemophilus</taxon>
    </lineage>
</organism>
<evidence type="ECO:0000313" key="2">
    <source>
        <dbReference type="EMBL" id="OBX47865.1"/>
    </source>
</evidence>
<dbReference type="Proteomes" id="UP000092611">
    <property type="component" value="Unassembled WGS sequence"/>
</dbReference>
<dbReference type="RefSeq" id="WP_065246049.1">
    <property type="nucleotide sequence ID" value="NZ_LZDL01000007.1"/>
</dbReference>
<feature type="transmembrane region" description="Helical" evidence="1">
    <location>
        <begin position="7"/>
        <end position="27"/>
    </location>
</feature>
<protein>
    <submittedName>
        <fullName evidence="2">Uncharacterized protein</fullName>
    </submittedName>
</protein>
<evidence type="ECO:0000313" key="3">
    <source>
        <dbReference type="Proteomes" id="UP000092611"/>
    </source>
</evidence>
<comment type="caution">
    <text evidence="2">The sequence shown here is derived from an EMBL/GenBank/DDBJ whole genome shotgun (WGS) entry which is preliminary data.</text>
</comment>
<keyword evidence="1" id="KW-0472">Membrane</keyword>
<keyword evidence="1" id="KW-0812">Transmembrane</keyword>
<dbReference type="OrthoDB" id="9256205at2"/>
<evidence type="ECO:0000256" key="1">
    <source>
        <dbReference type="SAM" id="Phobius"/>
    </source>
</evidence>
<reference evidence="2 3" key="1">
    <citation type="submission" date="2016-06" db="EMBL/GenBank/DDBJ databases">
        <title>Draft genome of Haemophilus haemolyticus CCUG 24149.</title>
        <authorList>
            <person name="Engstrom-Jakobsson H."/>
            <person name="Salva-Serra F."/>
            <person name="Thorell K."/>
            <person name="Gonzales-Siles L."/>
            <person name="Karlsson R."/>
            <person name="Boulund F."/>
            <person name="Engstrand L."/>
            <person name="Kristiansson E."/>
            <person name="Moore E."/>
        </authorList>
    </citation>
    <scope>NUCLEOTIDE SEQUENCE [LARGE SCALE GENOMIC DNA]</scope>
    <source>
        <strain evidence="2 3">CCUG 24149</strain>
    </source>
</reference>
<sequence length="193" mass="21790">MIFQKKIIIGSIMSFIATAIGIIAVFFPDLLNMQKEKVLEFSGKIDTKEDAHKLKKFLSDRFQDKKIFKLDIEICETPSYPYFQASLDTDNNMSKITFINDDQDTLSTVSKDDVDERGVCYISYCGGEVYRIPSTIVYPLKWSQTSCEGVAFPAISFKGYAFSEEGNTGAAVQGIVESTFEAIPEKEFKLKNY</sequence>